<organism evidence="4 5">
    <name type="scientific">Ceratocystis lukuohia</name>
    <dbReference type="NCBI Taxonomy" id="2019550"/>
    <lineage>
        <taxon>Eukaryota</taxon>
        <taxon>Fungi</taxon>
        <taxon>Dikarya</taxon>
        <taxon>Ascomycota</taxon>
        <taxon>Pezizomycotina</taxon>
        <taxon>Sordariomycetes</taxon>
        <taxon>Hypocreomycetidae</taxon>
        <taxon>Microascales</taxon>
        <taxon>Ceratocystidaceae</taxon>
        <taxon>Ceratocystis</taxon>
    </lineage>
</organism>
<keyword evidence="5" id="KW-1185">Reference proteome</keyword>
<keyword evidence="1" id="KW-0539">Nucleus</keyword>
<feature type="region of interest" description="Disordered" evidence="2">
    <location>
        <begin position="470"/>
        <end position="521"/>
    </location>
</feature>
<protein>
    <submittedName>
        <fullName evidence="4">Fungal Zn(2)-Cys(6) binuclear cluster domain protein</fullName>
    </submittedName>
</protein>
<dbReference type="CDD" id="cd00067">
    <property type="entry name" value="GAL4"/>
    <property type="match status" value="1"/>
</dbReference>
<dbReference type="RefSeq" id="XP_070861306.1">
    <property type="nucleotide sequence ID" value="XM_071000127.1"/>
</dbReference>
<feature type="compositionally biased region" description="Low complexity" evidence="2">
    <location>
        <begin position="107"/>
        <end position="121"/>
    </location>
</feature>
<feature type="compositionally biased region" description="Basic residues" evidence="2">
    <location>
        <begin position="75"/>
        <end position="89"/>
    </location>
</feature>
<name>A0ABR4MPG0_9PEZI</name>
<sequence length="614" mass="67987">MANPSRHGLGHDRCLSSSSPSQCAHSGSSSPVSFASPSQSEQHQSPLSWQHTAPHHHSHHQQPQQPQQPQPQHQYHQHQHQHPRPHPHHSQYYQRRPMGPYSPPPLSARSSSSSLRPSASADKQTHYGHLDSCDVCFDDNFKCDRRKPQCSRCVSLNFACHYNQRPLSLHRPQGANVQQRSRQPQHSQHPQPQPNPLGSPLEEAAMLAEINNDLYSSLAHVGLISHESMLTTTTSGERRSQVDEVSQLLGEAMHARNDDSSSIRWPELLQSAEAVVEEAKRHPPQTDVLKQYACPPEIIESWNHLERVCSPNDPCEDKIQKVMPRLSHMYSGIDGDTRDNDTIYRESRETKSWFLQEMKVIMMCSCSNRAKVACRIIIACLSLLTVYHVNIMGLNGRHPSSATPAHSAGGPTSAPTVPASGPGFVPSQRRALAFSTIVLPPLPTQGTSRVNALSTYAALNQHLDTLPDVALPPATRPISPESGSSTRFAPLSNSPVGSPPRSHDRPAAAPARKLSDGFNYPNPQSQNHIFPNYEASRRHVVGDVRLLAELFGSIRFINQVITRYEGALSHIEIPGHRTGYDKAGLEAATRGMSVELKDKLIQVLQDVACLRYPT</sequence>
<feature type="region of interest" description="Disordered" evidence="2">
    <location>
        <begin position="400"/>
        <end position="421"/>
    </location>
</feature>
<dbReference type="InterPro" id="IPR001138">
    <property type="entry name" value="Zn2Cys6_DnaBD"/>
</dbReference>
<dbReference type="Pfam" id="PF00172">
    <property type="entry name" value="Zn_clus"/>
    <property type="match status" value="1"/>
</dbReference>
<feature type="compositionally biased region" description="Low complexity" evidence="2">
    <location>
        <begin position="26"/>
        <end position="40"/>
    </location>
</feature>
<comment type="caution">
    <text evidence="4">The sequence shown here is derived from an EMBL/GenBank/DDBJ whole genome shotgun (WGS) entry which is preliminary data.</text>
</comment>
<accession>A0ABR4MPG0</accession>
<dbReference type="EMBL" id="JABSNW010000002">
    <property type="protein sequence ID" value="KAL2890126.1"/>
    <property type="molecule type" value="Genomic_DNA"/>
</dbReference>
<evidence type="ECO:0000256" key="2">
    <source>
        <dbReference type="SAM" id="MobiDB-lite"/>
    </source>
</evidence>
<evidence type="ECO:0000313" key="4">
    <source>
        <dbReference type="EMBL" id="KAL2890126.1"/>
    </source>
</evidence>
<dbReference type="PROSITE" id="PS50048">
    <property type="entry name" value="ZN2_CY6_FUNGAL_2"/>
    <property type="match status" value="1"/>
</dbReference>
<feature type="region of interest" description="Disordered" evidence="2">
    <location>
        <begin position="1"/>
        <end position="125"/>
    </location>
</feature>
<evidence type="ECO:0000313" key="5">
    <source>
        <dbReference type="Proteomes" id="UP001610728"/>
    </source>
</evidence>
<proteinExistence type="predicted"/>
<feature type="compositionally biased region" description="Polar residues" evidence="2">
    <location>
        <begin position="481"/>
        <end position="496"/>
    </location>
</feature>
<dbReference type="SMART" id="SM00066">
    <property type="entry name" value="GAL4"/>
    <property type="match status" value="1"/>
</dbReference>
<dbReference type="Proteomes" id="UP001610728">
    <property type="component" value="Unassembled WGS sequence"/>
</dbReference>
<feature type="region of interest" description="Disordered" evidence="2">
    <location>
        <begin position="172"/>
        <end position="199"/>
    </location>
</feature>
<evidence type="ECO:0000259" key="3">
    <source>
        <dbReference type="PROSITE" id="PS50048"/>
    </source>
</evidence>
<feature type="compositionally biased region" description="Low complexity" evidence="2">
    <location>
        <begin position="61"/>
        <end position="74"/>
    </location>
</feature>
<dbReference type="GeneID" id="98116301"/>
<feature type="compositionally biased region" description="Low complexity" evidence="2">
    <location>
        <begin position="178"/>
        <end position="190"/>
    </location>
</feature>
<reference evidence="4 5" key="1">
    <citation type="submission" date="2020-05" db="EMBL/GenBank/DDBJ databases">
        <title>Ceratocystis lukuohia genome.</title>
        <authorList>
            <person name="Harrington T.C."/>
            <person name="Kim K."/>
            <person name="Mayers C.G."/>
        </authorList>
    </citation>
    <scope>NUCLEOTIDE SEQUENCE [LARGE SCALE GENOMIC DNA]</scope>
    <source>
        <strain evidence="4 5">C4212</strain>
    </source>
</reference>
<feature type="domain" description="Zn(2)-C6 fungal-type" evidence="3">
    <location>
        <begin position="132"/>
        <end position="162"/>
    </location>
</feature>
<dbReference type="Gene3D" id="4.10.240.10">
    <property type="entry name" value="Zn(2)-C6 fungal-type DNA-binding domain"/>
    <property type="match status" value="1"/>
</dbReference>
<gene>
    <name evidence="4" type="ORF">HOO65_020668</name>
</gene>
<feature type="compositionally biased region" description="Polar residues" evidence="2">
    <location>
        <begin position="41"/>
        <end position="51"/>
    </location>
</feature>
<dbReference type="InterPro" id="IPR036864">
    <property type="entry name" value="Zn2-C6_fun-type_DNA-bd_sf"/>
</dbReference>
<feature type="compositionally biased region" description="Polar residues" evidence="2">
    <location>
        <begin position="15"/>
        <end position="25"/>
    </location>
</feature>
<dbReference type="SUPFAM" id="SSF57701">
    <property type="entry name" value="Zn2/Cys6 DNA-binding domain"/>
    <property type="match status" value="1"/>
</dbReference>
<evidence type="ECO:0000256" key="1">
    <source>
        <dbReference type="ARBA" id="ARBA00023242"/>
    </source>
</evidence>